<reference evidence="2" key="2">
    <citation type="submission" date="2011-10" db="EMBL/GenBank/DDBJ databases">
        <authorList>
            <person name="Carlson J."/>
            <person name="Booth B."/>
            <person name="Frise E."/>
            <person name="Park S."/>
            <person name="Wan K."/>
            <person name="Yu C."/>
            <person name="Celniker S."/>
        </authorList>
    </citation>
    <scope>NUCLEOTIDE SEQUENCE</scope>
</reference>
<name>Q6NKM5_DROME</name>
<dbReference type="AlphaFoldDB" id="Q6NKM5"/>
<organism evidence="1">
    <name type="scientific">Drosophila melanogaster</name>
    <name type="common">Fruit fly</name>
    <dbReference type="NCBI Taxonomy" id="7227"/>
    <lineage>
        <taxon>Eukaryota</taxon>
        <taxon>Metazoa</taxon>
        <taxon>Ecdysozoa</taxon>
        <taxon>Arthropoda</taxon>
        <taxon>Hexapoda</taxon>
        <taxon>Insecta</taxon>
        <taxon>Pterygota</taxon>
        <taxon>Neoptera</taxon>
        <taxon>Endopterygota</taxon>
        <taxon>Diptera</taxon>
        <taxon>Brachycera</taxon>
        <taxon>Muscomorpha</taxon>
        <taxon>Ephydroidea</taxon>
        <taxon>Drosophilidae</taxon>
        <taxon>Drosophila</taxon>
        <taxon>Sophophora</taxon>
    </lineage>
</organism>
<protein>
    <submittedName>
        <fullName evidence="2">GM22239p1</fullName>
    </submittedName>
    <submittedName>
        <fullName evidence="1">LD48059p</fullName>
    </submittedName>
</protein>
<evidence type="ECO:0000313" key="1">
    <source>
        <dbReference type="EMBL" id="AAT08475.1"/>
    </source>
</evidence>
<sequence>MPLTGTYLEHICCDPKDGELYLIRLKSGETLMEDRNSSDVQIDCQN</sequence>
<proteinExistence type="evidence at transcript level"/>
<reference evidence="1" key="1">
    <citation type="submission" date="2004-05" db="EMBL/GenBank/DDBJ databases">
        <authorList>
            <person name="Stapleton M."/>
            <person name="Carlson J."/>
            <person name="Chavez C."/>
            <person name="Frise E."/>
            <person name="George R."/>
            <person name="Pacleb J."/>
            <person name="Park S."/>
            <person name="Wan K."/>
            <person name="Yu C."/>
            <person name="Rubin G.M."/>
            <person name="Celniker S."/>
        </authorList>
    </citation>
    <scope>NUCLEOTIDE SEQUENCE</scope>
    <source>
        <strain evidence="1">Berkeley</strain>
    </source>
</reference>
<dbReference type="EMBL" id="BT012669">
    <property type="protein sequence ID" value="AAT08475.1"/>
    <property type="molecule type" value="mRNA"/>
</dbReference>
<accession>Q6NKM5</accession>
<dbReference type="EMBL" id="BT132692">
    <property type="protein sequence ID" value="AEQ62996.1"/>
    <property type="molecule type" value="mRNA"/>
</dbReference>
<evidence type="ECO:0000313" key="2">
    <source>
        <dbReference type="EMBL" id="AEQ62996.1"/>
    </source>
</evidence>